<proteinExistence type="predicted"/>
<dbReference type="Pfam" id="PF00501">
    <property type="entry name" value="AMP-binding"/>
    <property type="match status" value="1"/>
</dbReference>
<dbReference type="InterPro" id="IPR045851">
    <property type="entry name" value="AMP-bd_C_sf"/>
</dbReference>
<dbReference type="PhylomeDB" id="G8GLP4"/>
<reference evidence="3" key="1">
    <citation type="submission" date="2011-06" db="EMBL/GenBank/DDBJ databases">
        <title>The genome sequence of Epichloe festucae E2368.</title>
        <authorList>
            <person name="Florea S."/>
            <person name="Johnson R.D."/>
            <person name="Panaccione D.G."/>
            <person name="Voisey C.R."/>
            <person name="Schardl C.L."/>
        </authorList>
    </citation>
    <scope>NUCLEOTIDE SEQUENCE</scope>
    <source>
        <strain evidence="3">E2368</strain>
    </source>
</reference>
<dbReference type="EMBL" id="JN167225">
    <property type="protein sequence ID" value="AET11896.1"/>
    <property type="molecule type" value="Genomic_DNA"/>
</dbReference>
<evidence type="ECO:0000313" key="3">
    <source>
        <dbReference type="EMBL" id="AET11896.1"/>
    </source>
</evidence>
<dbReference type="SUPFAM" id="SSF56801">
    <property type="entry name" value="Acetyl-CoA synthetase-like"/>
    <property type="match status" value="1"/>
</dbReference>
<protein>
    <submittedName>
        <fullName evidence="3">Putative AMP dependent ligase/synthetase</fullName>
    </submittedName>
</protein>
<accession>G8GLP4</accession>
<sequence length="581" mass="63585">MIFTAPSFVPSLPDPLPLQETIGDFCLTERLAKVCAQGSAEKQPVPFVEAAIDRLWTTDAISTRVGQLARALCSAWNITPGQKWHKQVAILASNCMDTLILTWAIHRIGGGCLMLQPTSSTMEMAAHLDRVPPFAMFATVDLLSLGQDALQRSSLPSDLPFYKFSESYGPASKRAPAQDTSTSKTPSLDELIAASKELSPLPKTPLPAGEAGRRVAYYCTTSGTSGFQRVVAITHENIIASILQAGMFTDITKERFEVALVFTPFNHIYGLLTAHTLMWLGHSTVIHRGFNMLEVLTSIPKHRITTLYLVPPIINAMSRNASLLNRFDLSTVRSIIAGGGPLNKEDYFKMQTVRPDWKLLSGWGQTESCAVGSLAFPKDAVAGSSGVLLPGLRLRLRNDDGHEVEGLEEMGEIEIASPSVLYGYIDHATEALVTPVTEEFWRPTGDVGLIRKCPSGEQHVFIVDRIRDMIKVKGNQVAPGEIEVHLMQHPAVAEAAVVGIADAIAGERPLAFIVREPSYSIDVSEADLGKIIQEHNDSTQPEICRLQNRIIIVDSIPKSANGKVLKRELRKQVTSWNPPKQ</sequence>
<dbReference type="InterPro" id="IPR025110">
    <property type="entry name" value="AMP-bd_C"/>
</dbReference>
<dbReference type="PANTHER" id="PTHR24096">
    <property type="entry name" value="LONG-CHAIN-FATTY-ACID--COA LIGASE"/>
    <property type="match status" value="1"/>
</dbReference>
<dbReference type="Gene3D" id="3.30.300.30">
    <property type="match status" value="1"/>
</dbReference>
<name>G8GLP4_9HYPO</name>
<dbReference type="Pfam" id="PF13193">
    <property type="entry name" value="AMP-binding_C"/>
    <property type="match status" value="1"/>
</dbReference>
<keyword evidence="3" id="KW-0436">Ligase</keyword>
<dbReference type="InterPro" id="IPR042099">
    <property type="entry name" value="ANL_N_sf"/>
</dbReference>
<dbReference type="InterPro" id="IPR000873">
    <property type="entry name" value="AMP-dep_synth/lig_dom"/>
</dbReference>
<feature type="domain" description="AMP-dependent synthetase/ligase" evidence="1">
    <location>
        <begin position="54"/>
        <end position="424"/>
    </location>
</feature>
<evidence type="ECO:0000259" key="2">
    <source>
        <dbReference type="Pfam" id="PF13193"/>
    </source>
</evidence>
<dbReference type="GO" id="GO:0016405">
    <property type="term" value="F:CoA-ligase activity"/>
    <property type="evidence" value="ECO:0007669"/>
    <property type="project" value="TreeGrafter"/>
</dbReference>
<feature type="domain" description="AMP-binding enzyme C-terminal" evidence="2">
    <location>
        <begin position="481"/>
        <end position="563"/>
    </location>
</feature>
<dbReference type="AlphaFoldDB" id="G8GLP4"/>
<evidence type="ECO:0000259" key="1">
    <source>
        <dbReference type="Pfam" id="PF00501"/>
    </source>
</evidence>
<dbReference type="Gene3D" id="3.40.50.12780">
    <property type="entry name" value="N-terminal domain of ligase-like"/>
    <property type="match status" value="1"/>
</dbReference>
<dbReference type="PANTHER" id="PTHR24096:SF422">
    <property type="entry name" value="BCDNA.GH02901"/>
    <property type="match status" value="1"/>
</dbReference>
<organism evidence="3">
    <name type="scientific">Epichloe festucae</name>
    <dbReference type="NCBI Taxonomy" id="35717"/>
    <lineage>
        <taxon>Eukaryota</taxon>
        <taxon>Fungi</taxon>
        <taxon>Dikarya</taxon>
        <taxon>Ascomycota</taxon>
        <taxon>Pezizomycotina</taxon>
        <taxon>Sordariomycetes</taxon>
        <taxon>Hypocreomycetidae</taxon>
        <taxon>Hypocreales</taxon>
        <taxon>Clavicipitaceae</taxon>
        <taxon>Epichloe</taxon>
    </lineage>
</organism>